<evidence type="ECO:0000313" key="3">
    <source>
        <dbReference type="Proteomes" id="UP000479293"/>
    </source>
</evidence>
<sequence>MKRSVKYLAWMLLMVCCAGCQFLLFDPLPGGKPRIVSIHIPGIPPENISIDQERYLIHVKVPERMPPGSSVPDIKVSGKVYAGTSHLSGAIFVQDSLVYRQIPLYEIGTFTNKTNSQKIAAIYRVDLIPQGPLEIDPEKLAQMSSHEVGSWLLHIPFKNLYANALPVQTRFINRETKEVSVYDSTSPNLLYYGNPYVRMMSRSWGTSAEQLNMLNVDVIDFAAKVIPGTYDVEFVTKDGDVLKVPQPITFQLNLVRINGWESDEVPRLRPGETYVLTGRNLFANDISVTVLDSNDRVVEVPEVEFDPYGTRMGLKLPTSIKQGHYAVRIISKATQIQYCRQIHVTPLPLAPLEISRISPPSIACSIQGPLVLDRTVYTQLLVQGTAARAQLKLVAVQDSARVHSVFIGSPTPSEDKTKFRLRTLIQIPSGMYHVSVQVINEFGSIVQEGPPYWRVVEVR</sequence>
<dbReference type="EMBL" id="WHLY01000002">
    <property type="protein sequence ID" value="MPR32619.1"/>
    <property type="molecule type" value="Genomic_DNA"/>
</dbReference>
<dbReference type="AlphaFoldDB" id="A0A7C9BNI6"/>
<accession>A0A7C9BNI6</accession>
<evidence type="ECO:0000313" key="2">
    <source>
        <dbReference type="EMBL" id="MPR32619.1"/>
    </source>
</evidence>
<proteinExistence type="predicted"/>
<gene>
    <name evidence="2" type="ORF">GBK04_04455</name>
</gene>
<name>A0A7C9BNI6_9BACT</name>
<keyword evidence="3" id="KW-1185">Reference proteome</keyword>
<dbReference type="RefSeq" id="WP_152757207.1">
    <property type="nucleotide sequence ID" value="NZ_WHLY01000002.1"/>
</dbReference>
<dbReference type="Proteomes" id="UP000479293">
    <property type="component" value="Unassembled WGS sequence"/>
</dbReference>
<organism evidence="2 3">
    <name type="scientific">Salmonirosea aquatica</name>
    <dbReference type="NCBI Taxonomy" id="2654236"/>
    <lineage>
        <taxon>Bacteria</taxon>
        <taxon>Pseudomonadati</taxon>
        <taxon>Bacteroidota</taxon>
        <taxon>Cytophagia</taxon>
        <taxon>Cytophagales</taxon>
        <taxon>Spirosomataceae</taxon>
        <taxon>Salmonirosea</taxon>
    </lineage>
</organism>
<feature type="transmembrane region" description="Helical" evidence="1">
    <location>
        <begin position="7"/>
        <end position="25"/>
    </location>
</feature>
<protein>
    <submittedName>
        <fullName evidence="2">Uncharacterized protein</fullName>
    </submittedName>
</protein>
<keyword evidence="1" id="KW-1133">Transmembrane helix</keyword>
<reference evidence="2 3" key="1">
    <citation type="submission" date="2019-10" db="EMBL/GenBank/DDBJ databases">
        <title>Draft Genome Sequence of Cytophagaceae sp. SJW1-29.</title>
        <authorList>
            <person name="Choi A."/>
        </authorList>
    </citation>
    <scope>NUCLEOTIDE SEQUENCE [LARGE SCALE GENOMIC DNA]</scope>
    <source>
        <strain evidence="2 3">SJW1-29</strain>
    </source>
</reference>
<keyword evidence="1" id="KW-0812">Transmembrane</keyword>
<comment type="caution">
    <text evidence="2">The sequence shown here is derived from an EMBL/GenBank/DDBJ whole genome shotgun (WGS) entry which is preliminary data.</text>
</comment>
<evidence type="ECO:0000256" key="1">
    <source>
        <dbReference type="SAM" id="Phobius"/>
    </source>
</evidence>
<keyword evidence="1" id="KW-0472">Membrane</keyword>